<dbReference type="Proteomes" id="UP000193560">
    <property type="component" value="Unassembled WGS sequence"/>
</dbReference>
<dbReference type="PANTHER" id="PTHR31400:SF1">
    <property type="entry name" value="PROTEIN GUCD1"/>
    <property type="match status" value="1"/>
</dbReference>
<dbReference type="OrthoDB" id="206796at2759"/>
<dbReference type="EMBL" id="MCGE01000003">
    <property type="protein sequence ID" value="ORZ23188.1"/>
    <property type="molecule type" value="Genomic_DNA"/>
</dbReference>
<evidence type="ECO:0000313" key="2">
    <source>
        <dbReference type="Proteomes" id="UP000193560"/>
    </source>
</evidence>
<evidence type="ECO:0000313" key="1">
    <source>
        <dbReference type="EMBL" id="ORZ23188.1"/>
    </source>
</evidence>
<dbReference type="Gene3D" id="3.90.70.30">
    <property type="entry name" value="Phytochelatin synthase, N-terminal domain"/>
    <property type="match status" value="1"/>
</dbReference>
<organism evidence="1 2">
    <name type="scientific">Absidia repens</name>
    <dbReference type="NCBI Taxonomy" id="90262"/>
    <lineage>
        <taxon>Eukaryota</taxon>
        <taxon>Fungi</taxon>
        <taxon>Fungi incertae sedis</taxon>
        <taxon>Mucoromycota</taxon>
        <taxon>Mucoromycotina</taxon>
        <taxon>Mucoromycetes</taxon>
        <taxon>Mucorales</taxon>
        <taxon>Cunninghamellaceae</taxon>
        <taxon>Absidia</taxon>
    </lineage>
</organism>
<keyword evidence="2" id="KW-1185">Reference proteome</keyword>
<dbReference type="InterPro" id="IPR018616">
    <property type="entry name" value="GUCD1"/>
</dbReference>
<dbReference type="InterPro" id="IPR038156">
    <property type="entry name" value="PCS_N_sf"/>
</dbReference>
<dbReference type="Pfam" id="PF09778">
    <property type="entry name" value="Guanylate_cyc_2"/>
    <property type="match status" value="1"/>
</dbReference>
<reference evidence="1 2" key="1">
    <citation type="submission" date="2016-07" db="EMBL/GenBank/DDBJ databases">
        <title>Pervasive Adenine N6-methylation of Active Genes in Fungi.</title>
        <authorList>
            <consortium name="DOE Joint Genome Institute"/>
            <person name="Mondo S.J."/>
            <person name="Dannebaum R.O."/>
            <person name="Kuo R.C."/>
            <person name="Labutti K."/>
            <person name="Haridas S."/>
            <person name="Kuo A."/>
            <person name="Salamov A."/>
            <person name="Ahrendt S.R."/>
            <person name="Lipzen A."/>
            <person name="Sullivan W."/>
            <person name="Andreopoulos W.B."/>
            <person name="Clum A."/>
            <person name="Lindquist E."/>
            <person name="Daum C."/>
            <person name="Ramamoorthy G.K."/>
            <person name="Gryganskyi A."/>
            <person name="Culley D."/>
            <person name="Magnuson J.K."/>
            <person name="James T.Y."/>
            <person name="O'Malley M.A."/>
            <person name="Stajich J.E."/>
            <person name="Spatafora J.W."/>
            <person name="Visel A."/>
            <person name="Grigoriev I.V."/>
        </authorList>
    </citation>
    <scope>NUCLEOTIDE SEQUENCE [LARGE SCALE GENOMIC DNA]</scope>
    <source>
        <strain evidence="1 2">NRRL 1336</strain>
    </source>
</reference>
<accession>A0A1X2IVW5</accession>
<gene>
    <name evidence="1" type="ORF">BCR42DRAFT_446896</name>
</gene>
<protein>
    <submittedName>
        <fullName evidence="1">Guanylyl cyclase</fullName>
    </submittedName>
</protein>
<comment type="caution">
    <text evidence="1">The sequence shown here is derived from an EMBL/GenBank/DDBJ whole genome shotgun (WGS) entry which is preliminary data.</text>
</comment>
<sequence>MSLLCCATKGESEFSNDYLEFDQHIVPHVIQNTNWDCGLASAAMVLRGMHVNVSLEDLAKQCAVESVWTIDLAFLLRKYVQDFTYYTSYFGSRKEYQDDQFYQDEFDQDQIRVNRLFSIAKSSSIHVVRMVLPLDDFKRFLYCKKFTMIVLVNARYLKCPICKENQSCILSACSQLNVILNKVKGNTYLGHFVVLIGYDPINDMFIYRDPATGDSYCVISAEDLNHARQAEGTDHDCIVIQLR</sequence>
<dbReference type="PANTHER" id="PTHR31400">
    <property type="entry name" value="GUANYLYL CYCLASE DOMAIN CONTAINING PROTEIN 1 GUCD1"/>
    <property type="match status" value="1"/>
</dbReference>
<dbReference type="AlphaFoldDB" id="A0A1X2IVW5"/>
<name>A0A1X2IVW5_9FUNG</name>
<proteinExistence type="predicted"/>